<accession>A0ABW4KWK3</accession>
<feature type="transmembrane region" description="Helical" evidence="7">
    <location>
        <begin position="5"/>
        <end position="22"/>
    </location>
</feature>
<dbReference type="InterPro" id="IPR002758">
    <property type="entry name" value="Cation_antiport_E"/>
</dbReference>
<sequence length="166" mass="18555">MIRRLLPSPLLSLALIVMWLVLNESFSPGQIILGVVVGVAAPALLGPLRPARPRIRHPWVLLRLILAVGRDVVQSNLEVFWTLLRQRSRPVHSRFVEIPLDLRDPSGLASLAMITTVVPGTVWCELARDSSAVLLHAWDAPDADAFIAMYKQRYERPLIQIFESAP</sequence>
<dbReference type="RefSeq" id="WP_370512982.1">
    <property type="nucleotide sequence ID" value="NZ_JBHUEJ010000030.1"/>
</dbReference>
<dbReference type="PIRSF" id="PIRSF019239">
    <property type="entry name" value="MrpE"/>
    <property type="match status" value="1"/>
</dbReference>
<keyword evidence="9" id="KW-1185">Reference proteome</keyword>
<keyword evidence="3" id="KW-1003">Cell membrane</keyword>
<organism evidence="8 9">
    <name type="scientific">Ottowia flava</name>
    <dbReference type="NCBI Taxonomy" id="2675430"/>
    <lineage>
        <taxon>Bacteria</taxon>
        <taxon>Pseudomonadati</taxon>
        <taxon>Pseudomonadota</taxon>
        <taxon>Betaproteobacteria</taxon>
        <taxon>Burkholderiales</taxon>
        <taxon>Comamonadaceae</taxon>
        <taxon>Ottowia</taxon>
    </lineage>
</organism>
<dbReference type="Proteomes" id="UP001597304">
    <property type="component" value="Unassembled WGS sequence"/>
</dbReference>
<dbReference type="Pfam" id="PF01899">
    <property type="entry name" value="MNHE"/>
    <property type="match status" value="1"/>
</dbReference>
<evidence type="ECO:0000256" key="4">
    <source>
        <dbReference type="ARBA" id="ARBA00022692"/>
    </source>
</evidence>
<evidence type="ECO:0000256" key="1">
    <source>
        <dbReference type="ARBA" id="ARBA00004651"/>
    </source>
</evidence>
<keyword evidence="4 7" id="KW-0812">Transmembrane</keyword>
<evidence type="ECO:0000313" key="9">
    <source>
        <dbReference type="Proteomes" id="UP001597304"/>
    </source>
</evidence>
<evidence type="ECO:0000313" key="8">
    <source>
        <dbReference type="EMBL" id="MFD1711564.1"/>
    </source>
</evidence>
<protein>
    <submittedName>
        <fullName evidence="8">Na+/H+ antiporter subunit E</fullName>
    </submittedName>
</protein>
<evidence type="ECO:0000256" key="7">
    <source>
        <dbReference type="SAM" id="Phobius"/>
    </source>
</evidence>
<evidence type="ECO:0000256" key="6">
    <source>
        <dbReference type="ARBA" id="ARBA00023136"/>
    </source>
</evidence>
<evidence type="ECO:0000256" key="3">
    <source>
        <dbReference type="ARBA" id="ARBA00022475"/>
    </source>
</evidence>
<dbReference type="EMBL" id="JBHUEJ010000030">
    <property type="protein sequence ID" value="MFD1711564.1"/>
    <property type="molecule type" value="Genomic_DNA"/>
</dbReference>
<name>A0ABW4KWK3_9BURK</name>
<evidence type="ECO:0000256" key="5">
    <source>
        <dbReference type="ARBA" id="ARBA00022989"/>
    </source>
</evidence>
<comment type="caution">
    <text evidence="8">The sequence shown here is derived from an EMBL/GenBank/DDBJ whole genome shotgun (WGS) entry which is preliminary data.</text>
</comment>
<keyword evidence="5 7" id="KW-1133">Transmembrane helix</keyword>
<gene>
    <name evidence="8" type="ORF">ACFSF0_13175</name>
</gene>
<dbReference type="PANTHER" id="PTHR34584">
    <property type="entry name" value="NA(+)/H(+) ANTIPORTER SUBUNIT E1"/>
    <property type="match status" value="1"/>
</dbReference>
<dbReference type="NCBIfam" id="NF006518">
    <property type="entry name" value="PRK08965.1-2"/>
    <property type="match status" value="1"/>
</dbReference>
<reference evidence="9" key="1">
    <citation type="journal article" date="2019" name="Int. J. Syst. Evol. Microbiol.">
        <title>The Global Catalogue of Microorganisms (GCM) 10K type strain sequencing project: providing services to taxonomists for standard genome sequencing and annotation.</title>
        <authorList>
            <consortium name="The Broad Institute Genomics Platform"/>
            <consortium name="The Broad Institute Genome Sequencing Center for Infectious Disease"/>
            <person name="Wu L."/>
            <person name="Ma J."/>
        </authorList>
    </citation>
    <scope>NUCLEOTIDE SEQUENCE [LARGE SCALE GENOMIC DNA]</scope>
    <source>
        <strain evidence="9">LMG 29247</strain>
    </source>
</reference>
<dbReference type="PANTHER" id="PTHR34584:SF1">
    <property type="entry name" value="NA(+)_H(+) ANTIPORTER SUBUNIT E1"/>
    <property type="match status" value="1"/>
</dbReference>
<evidence type="ECO:0000256" key="2">
    <source>
        <dbReference type="ARBA" id="ARBA00006228"/>
    </source>
</evidence>
<feature type="transmembrane region" description="Helical" evidence="7">
    <location>
        <begin position="28"/>
        <end position="48"/>
    </location>
</feature>
<proteinExistence type="inferred from homology"/>
<comment type="similarity">
    <text evidence="2">Belongs to the CPA3 antiporters (TC 2.A.63) subunit E family.</text>
</comment>
<comment type="subcellular location">
    <subcellularLocation>
        <location evidence="1">Cell membrane</location>
        <topology evidence="1">Multi-pass membrane protein</topology>
    </subcellularLocation>
</comment>
<keyword evidence="6 7" id="KW-0472">Membrane</keyword>
<dbReference type="NCBIfam" id="NF006520">
    <property type="entry name" value="PRK08965.1-4"/>
    <property type="match status" value="1"/>
</dbReference>